<protein>
    <submittedName>
        <fullName evidence="2">Uncharacterized protein</fullName>
    </submittedName>
</protein>
<evidence type="ECO:0000313" key="3">
    <source>
        <dbReference type="Proteomes" id="UP000598032"/>
    </source>
</evidence>
<dbReference type="EMBL" id="CAJHCP010000005">
    <property type="protein sequence ID" value="CAD6531845.1"/>
    <property type="molecule type" value="Genomic_DNA"/>
</dbReference>
<sequence length="143" mass="15569">MGLYVNQKCGSCKKSLTRGYVANYSGIGEPFVVCGRCGTTNNNSNRVTEWKLKSALGKSFFVLRHVLSVIIIYGFGGVCVGALIAAKGNMPRSDIVFVAVFGCILAYGLLSFLFRLGRAIGESNARMNNANYISKLRRMGLIR</sequence>
<name>A0ABM8NLN6_9BURK</name>
<proteinExistence type="predicted"/>
<keyword evidence="3" id="KW-1185">Reference proteome</keyword>
<dbReference type="RefSeq" id="WP_201642636.1">
    <property type="nucleotide sequence ID" value="NZ_CAJHCP010000005.1"/>
</dbReference>
<dbReference type="Proteomes" id="UP000598032">
    <property type="component" value="Unassembled WGS sequence"/>
</dbReference>
<keyword evidence="1" id="KW-1133">Transmembrane helix</keyword>
<gene>
    <name evidence="2" type="ORF">LMG28140_02550</name>
</gene>
<organism evidence="2 3">
    <name type="scientific">Paraburkholderia metrosideri</name>
    <dbReference type="NCBI Taxonomy" id="580937"/>
    <lineage>
        <taxon>Bacteria</taxon>
        <taxon>Pseudomonadati</taxon>
        <taxon>Pseudomonadota</taxon>
        <taxon>Betaproteobacteria</taxon>
        <taxon>Burkholderiales</taxon>
        <taxon>Burkholderiaceae</taxon>
        <taxon>Paraburkholderia</taxon>
    </lineage>
</organism>
<comment type="caution">
    <text evidence="2">The sequence shown here is derived from an EMBL/GenBank/DDBJ whole genome shotgun (WGS) entry which is preliminary data.</text>
</comment>
<accession>A0ABM8NLN6</accession>
<keyword evidence="1" id="KW-0812">Transmembrane</keyword>
<keyword evidence="1" id="KW-0472">Membrane</keyword>
<evidence type="ECO:0000256" key="1">
    <source>
        <dbReference type="SAM" id="Phobius"/>
    </source>
</evidence>
<reference evidence="2 3" key="1">
    <citation type="submission" date="2020-10" db="EMBL/GenBank/DDBJ databases">
        <authorList>
            <person name="Peeters C."/>
        </authorList>
    </citation>
    <scope>NUCLEOTIDE SEQUENCE [LARGE SCALE GENOMIC DNA]</scope>
    <source>
        <strain evidence="2 3">LMG 28140</strain>
    </source>
</reference>
<evidence type="ECO:0000313" key="2">
    <source>
        <dbReference type="EMBL" id="CAD6531845.1"/>
    </source>
</evidence>
<feature type="transmembrane region" description="Helical" evidence="1">
    <location>
        <begin position="96"/>
        <end position="117"/>
    </location>
</feature>
<feature type="transmembrane region" description="Helical" evidence="1">
    <location>
        <begin position="61"/>
        <end position="84"/>
    </location>
</feature>